<keyword evidence="3" id="KW-0378">Hydrolase</keyword>
<protein>
    <submittedName>
        <fullName evidence="3">Peptidoglycan/LPS O-acetylase OafA/YrhL, contains acyltransferase and SGNH-hydrolase domains</fullName>
    </submittedName>
</protein>
<feature type="transmembrane region" description="Helical" evidence="1">
    <location>
        <begin position="196"/>
        <end position="215"/>
    </location>
</feature>
<feature type="transmembrane region" description="Helical" evidence="1">
    <location>
        <begin position="316"/>
        <end position="337"/>
    </location>
</feature>
<dbReference type="Proteomes" id="UP000182427">
    <property type="component" value="Chromosome I"/>
</dbReference>
<keyword evidence="3" id="KW-0808">Transferase</keyword>
<evidence type="ECO:0000313" key="4">
    <source>
        <dbReference type="Proteomes" id="UP000182427"/>
    </source>
</evidence>
<feature type="transmembrane region" description="Helical" evidence="1">
    <location>
        <begin position="50"/>
        <end position="70"/>
    </location>
</feature>
<dbReference type="AlphaFoldDB" id="A0A1G7JCN5"/>
<feature type="transmembrane region" description="Helical" evidence="1">
    <location>
        <begin position="290"/>
        <end position="310"/>
    </location>
</feature>
<dbReference type="PANTHER" id="PTHR23028">
    <property type="entry name" value="ACETYLTRANSFERASE"/>
    <property type="match status" value="1"/>
</dbReference>
<evidence type="ECO:0000256" key="1">
    <source>
        <dbReference type="SAM" id="Phobius"/>
    </source>
</evidence>
<dbReference type="GO" id="GO:0016747">
    <property type="term" value="F:acyltransferase activity, transferring groups other than amino-acyl groups"/>
    <property type="evidence" value="ECO:0007669"/>
    <property type="project" value="InterPro"/>
</dbReference>
<dbReference type="GO" id="GO:0016787">
    <property type="term" value="F:hydrolase activity"/>
    <property type="evidence" value="ECO:0007669"/>
    <property type="project" value="UniProtKB-KW"/>
</dbReference>
<dbReference type="InterPro" id="IPR050879">
    <property type="entry name" value="Acyltransferase_3"/>
</dbReference>
<feature type="transmembrane region" description="Helical" evidence="1">
    <location>
        <begin position="166"/>
        <end position="190"/>
    </location>
</feature>
<keyword evidence="1" id="KW-0812">Transmembrane</keyword>
<organism evidence="3 4">
    <name type="scientific">Terriglobus roseus</name>
    <dbReference type="NCBI Taxonomy" id="392734"/>
    <lineage>
        <taxon>Bacteria</taxon>
        <taxon>Pseudomonadati</taxon>
        <taxon>Acidobacteriota</taxon>
        <taxon>Terriglobia</taxon>
        <taxon>Terriglobales</taxon>
        <taxon>Acidobacteriaceae</taxon>
        <taxon>Terriglobus</taxon>
    </lineage>
</organism>
<feature type="transmembrane region" description="Helical" evidence="1">
    <location>
        <begin position="20"/>
        <end position="38"/>
    </location>
</feature>
<dbReference type="OrthoDB" id="9796461at2"/>
<reference evidence="3 4" key="1">
    <citation type="submission" date="2016-10" db="EMBL/GenBank/DDBJ databases">
        <authorList>
            <person name="de Groot N.N."/>
        </authorList>
    </citation>
    <scope>NUCLEOTIDE SEQUENCE [LARGE SCALE GENOMIC DNA]</scope>
    <source>
        <strain evidence="3 4">GAS232</strain>
    </source>
</reference>
<sequence length="356" mass="39711">MDNGSHHKAVVSFYRPQLDVVRFFAFFAVFIHHAIPRTGSGSAIEMFADAMGFGLCLFFVLSAYLITLLLSREHDATGSINMGAFYIRRILRIWPLYLLGLSIGVARAFHHGVLQEQKAWFIAALLFAGNLVFPGNILMSHLWSISIEEQFYLFFPTSCRFFGQRGMLVIACVLILLANVTLVHFAQIHADPDVTIWFNSFVQFEMFATGILLALADRWLPRWSIPMSLLVVLGCIGGWLLAAGHFHLKTMGSKAQSAASLCAGYALVAIACGLLIVAFQQLPAQRPFIYSGRISYGLYVFHLPVLAAVTSRVHGLAGSALTLILTFCVAAVSYRYFETPFLRLKRRFERIKTFAP</sequence>
<evidence type="ECO:0000313" key="3">
    <source>
        <dbReference type="EMBL" id="SDF22727.1"/>
    </source>
</evidence>
<dbReference type="InterPro" id="IPR002656">
    <property type="entry name" value="Acyl_transf_3_dom"/>
</dbReference>
<feature type="transmembrane region" description="Helical" evidence="1">
    <location>
        <begin position="258"/>
        <end position="278"/>
    </location>
</feature>
<dbReference type="GO" id="GO:0016020">
    <property type="term" value="C:membrane"/>
    <property type="evidence" value="ECO:0007669"/>
    <property type="project" value="TreeGrafter"/>
</dbReference>
<keyword evidence="3" id="KW-0012">Acyltransferase</keyword>
<dbReference type="RefSeq" id="WP_083344808.1">
    <property type="nucleotide sequence ID" value="NZ_LT629690.1"/>
</dbReference>
<keyword evidence="1" id="KW-0472">Membrane</keyword>
<feature type="domain" description="Acyltransferase 3" evidence="2">
    <location>
        <begin position="17"/>
        <end position="331"/>
    </location>
</feature>
<dbReference type="PANTHER" id="PTHR23028:SF53">
    <property type="entry name" value="ACYL_TRANSF_3 DOMAIN-CONTAINING PROTEIN"/>
    <property type="match status" value="1"/>
</dbReference>
<keyword evidence="4" id="KW-1185">Reference proteome</keyword>
<keyword evidence="1" id="KW-1133">Transmembrane helix</keyword>
<proteinExistence type="predicted"/>
<name>A0A1G7JCN5_9BACT</name>
<dbReference type="GO" id="GO:0009103">
    <property type="term" value="P:lipopolysaccharide biosynthetic process"/>
    <property type="evidence" value="ECO:0007669"/>
    <property type="project" value="TreeGrafter"/>
</dbReference>
<dbReference type="EMBL" id="LT629690">
    <property type="protein sequence ID" value="SDF22727.1"/>
    <property type="molecule type" value="Genomic_DNA"/>
</dbReference>
<dbReference type="Pfam" id="PF01757">
    <property type="entry name" value="Acyl_transf_3"/>
    <property type="match status" value="1"/>
</dbReference>
<evidence type="ECO:0000259" key="2">
    <source>
        <dbReference type="Pfam" id="PF01757"/>
    </source>
</evidence>
<feature type="transmembrane region" description="Helical" evidence="1">
    <location>
        <begin position="227"/>
        <end position="246"/>
    </location>
</feature>
<accession>A0A1G7JCN5</accession>
<feature type="transmembrane region" description="Helical" evidence="1">
    <location>
        <begin position="121"/>
        <end position="145"/>
    </location>
</feature>
<feature type="transmembrane region" description="Helical" evidence="1">
    <location>
        <begin position="91"/>
        <end position="109"/>
    </location>
</feature>
<gene>
    <name evidence="3" type="ORF">SAMN05444167_1774</name>
</gene>